<keyword evidence="2" id="KW-1185">Reference proteome</keyword>
<dbReference type="HOGENOM" id="CLU_2976193_0_0_5"/>
<gene>
    <name evidence="1" type="ORF">RGCCGE502_32267</name>
</gene>
<dbReference type="EMBL" id="AEYE02000037">
    <property type="protein sequence ID" value="EPE94085.1"/>
    <property type="molecule type" value="Genomic_DNA"/>
</dbReference>
<dbReference type="AlphaFoldDB" id="S3H740"/>
<proteinExistence type="predicted"/>
<organism evidence="1 2">
    <name type="scientific">Rhizobium grahamii CCGE 502</name>
    <dbReference type="NCBI Taxonomy" id="990285"/>
    <lineage>
        <taxon>Bacteria</taxon>
        <taxon>Pseudomonadati</taxon>
        <taxon>Pseudomonadota</taxon>
        <taxon>Alphaproteobacteria</taxon>
        <taxon>Hyphomicrobiales</taxon>
        <taxon>Rhizobiaceae</taxon>
        <taxon>Rhizobium/Agrobacterium group</taxon>
        <taxon>Rhizobium</taxon>
    </lineage>
</organism>
<dbReference type="RefSeq" id="WP_016558345.1">
    <property type="nucleotide sequence ID" value="NZ_AEYE02000037.1"/>
</dbReference>
<accession>S3H740</accession>
<sequence length="58" mass="6644">MSVTFYKTAAYYLQLEGTSHPMPSTTAQRLRTIEPLLARRMLRLKNFLTEDIGPETLA</sequence>
<evidence type="ECO:0000313" key="2">
    <source>
        <dbReference type="Proteomes" id="UP000014411"/>
    </source>
</evidence>
<protein>
    <submittedName>
        <fullName evidence="1">Uncharacterized protein</fullName>
    </submittedName>
</protein>
<keyword evidence="1" id="KW-0614">Plasmid</keyword>
<comment type="caution">
    <text evidence="1">The sequence shown here is derived from an EMBL/GenBank/DDBJ whole genome shotgun (WGS) entry which is preliminary data.</text>
</comment>
<name>S3H740_9HYPH</name>
<reference evidence="1 2" key="1">
    <citation type="journal article" date="2012" name="J. Bacteriol.">
        <title>Genome sequence of Rhizobium grahamii CCGE502, a broad-host-range symbiont with low nodulation competitiveness in Phaseolus vulgaris.</title>
        <authorList>
            <person name="Althabegoiti M.J."/>
            <person name="Lozano L."/>
            <person name="Torres-Tejerizo G."/>
            <person name="Ormeno-Orrillo E."/>
            <person name="Rogel M.A."/>
            <person name="Gonzalez V."/>
            <person name="Martinez-Romero E."/>
        </authorList>
    </citation>
    <scope>NUCLEOTIDE SEQUENCE [LARGE SCALE GENOMIC DNA]</scope>
    <source>
        <strain evidence="1 2">CCGE 502</strain>
        <plasmid evidence="1">pRg502b</plasmid>
    </source>
</reference>
<evidence type="ECO:0000313" key="1">
    <source>
        <dbReference type="EMBL" id="EPE94085.1"/>
    </source>
</evidence>
<geneLocation type="plasmid" evidence="1">
    <name>pRg502b</name>
</geneLocation>
<dbReference type="Proteomes" id="UP000014411">
    <property type="component" value="Unassembled WGS sequence"/>
</dbReference>